<accession>A0A1F4VFJ1</accession>
<evidence type="ECO:0000313" key="2">
    <source>
        <dbReference type="EMBL" id="OGC55885.1"/>
    </source>
</evidence>
<protein>
    <submittedName>
        <fullName evidence="2">Uncharacterized protein</fullName>
    </submittedName>
</protein>
<sequence length="77" mass="8567">MNKVAKYWMNFNLLMFLFILLMLPFVPYAKFSGGRGAKDDVLSTSTVKPFKPSADKVLESSPSVSTGSAKPARLYYP</sequence>
<feature type="region of interest" description="Disordered" evidence="1">
    <location>
        <begin position="54"/>
        <end position="77"/>
    </location>
</feature>
<gene>
    <name evidence="2" type="ORF">A3A78_02500</name>
</gene>
<comment type="caution">
    <text evidence="2">The sequence shown here is derived from an EMBL/GenBank/DDBJ whole genome shotgun (WGS) entry which is preliminary data.</text>
</comment>
<name>A0A1F4VFJ1_UNCKA</name>
<organism evidence="2 3">
    <name type="scientific">candidate division WWE3 bacterium RIFCSPLOWO2_01_FULL_41_18</name>
    <dbReference type="NCBI Taxonomy" id="1802625"/>
    <lineage>
        <taxon>Bacteria</taxon>
        <taxon>Katanobacteria</taxon>
    </lineage>
</organism>
<dbReference type="EMBL" id="MEVI01000001">
    <property type="protein sequence ID" value="OGC55885.1"/>
    <property type="molecule type" value="Genomic_DNA"/>
</dbReference>
<evidence type="ECO:0000256" key="1">
    <source>
        <dbReference type="SAM" id="MobiDB-lite"/>
    </source>
</evidence>
<proteinExistence type="predicted"/>
<evidence type="ECO:0000313" key="3">
    <source>
        <dbReference type="Proteomes" id="UP000176504"/>
    </source>
</evidence>
<dbReference type="Proteomes" id="UP000176504">
    <property type="component" value="Unassembled WGS sequence"/>
</dbReference>
<dbReference type="AlphaFoldDB" id="A0A1F4VFJ1"/>
<reference evidence="2 3" key="1">
    <citation type="journal article" date="2016" name="Nat. Commun.">
        <title>Thousands of microbial genomes shed light on interconnected biogeochemical processes in an aquifer system.</title>
        <authorList>
            <person name="Anantharaman K."/>
            <person name="Brown C.T."/>
            <person name="Hug L.A."/>
            <person name="Sharon I."/>
            <person name="Castelle C.J."/>
            <person name="Probst A.J."/>
            <person name="Thomas B.C."/>
            <person name="Singh A."/>
            <person name="Wilkins M.J."/>
            <person name="Karaoz U."/>
            <person name="Brodie E.L."/>
            <person name="Williams K.H."/>
            <person name="Hubbard S.S."/>
            <person name="Banfield J.F."/>
        </authorList>
    </citation>
    <scope>NUCLEOTIDE SEQUENCE [LARGE SCALE GENOMIC DNA]</scope>
</reference>